<dbReference type="Gene3D" id="3.40.50.10350">
    <property type="entry name" value="Glycerate kinase, domain 1"/>
    <property type="match status" value="1"/>
</dbReference>
<name>A0AAU9CLG4_9ACTN</name>
<evidence type="ECO:0000313" key="6">
    <source>
        <dbReference type="Proteomes" id="UP001431186"/>
    </source>
</evidence>
<dbReference type="InterPro" id="IPR018193">
    <property type="entry name" value="Glyc_kinase_flavodox-like_fold"/>
</dbReference>
<evidence type="ECO:0000256" key="2">
    <source>
        <dbReference type="ARBA" id="ARBA00022679"/>
    </source>
</evidence>
<keyword evidence="2 4" id="KW-0808">Transferase</keyword>
<dbReference type="AlphaFoldDB" id="A0AAU9CLG4"/>
<dbReference type="PIRSF" id="PIRSF006078">
    <property type="entry name" value="GlxK"/>
    <property type="match status" value="1"/>
</dbReference>
<dbReference type="GO" id="GO:0008887">
    <property type="term" value="F:glycerate kinase activity"/>
    <property type="evidence" value="ECO:0007669"/>
    <property type="project" value="UniProtKB-UniRule"/>
</dbReference>
<dbReference type="InterPro" id="IPR004381">
    <property type="entry name" value="Glycerate_kinase"/>
</dbReference>
<protein>
    <submittedName>
        <fullName evidence="5">Glycerate kinase</fullName>
    </submittedName>
</protein>
<dbReference type="Gene3D" id="3.90.1510.10">
    <property type="entry name" value="Glycerate kinase, domain 2"/>
    <property type="match status" value="1"/>
</dbReference>
<evidence type="ECO:0000256" key="1">
    <source>
        <dbReference type="ARBA" id="ARBA00006284"/>
    </source>
</evidence>
<comment type="similarity">
    <text evidence="1 4">Belongs to the glycerate kinase type-1 family.</text>
</comment>
<dbReference type="SUPFAM" id="SSF110738">
    <property type="entry name" value="Glycerate kinase I"/>
    <property type="match status" value="1"/>
</dbReference>
<evidence type="ECO:0000313" key="5">
    <source>
        <dbReference type="EMBL" id="BDC91308.1"/>
    </source>
</evidence>
<dbReference type="PANTHER" id="PTHR21599:SF0">
    <property type="entry name" value="GLYCERATE KINASE"/>
    <property type="match status" value="1"/>
</dbReference>
<sequence length="405" mass="40968">MKAMAPPPVFVLCPDSFKGTFSSTQVARELKKAAQARFPGCVCRVLPVADGGEGTVDALVDALAGRKVTVEVAGPLGDPLLATFGLVRPKVALPYDPASLQSHDPGSPQPLEAIIEMAAASGLPLVEGRQDILSASTYGTGQLIQAALDAGANAITLAVGGSATNDGGMGLLSALGVTFADKEGVSLPGGGGSLEQVARIDLSGLDPRLAHTPIKVLCDVNNPLLGFQGCARVFSPQKGATPSEVERLERGMAFYADALEEAAGRQARELPGAGAAGGLAFGCVVGLGAQLVSGIEQVLQLVGFEEIAATADLVVTGEGHLDAQTSHGKVCAGIGAVCQTLRVPCVALVGSAAIDAPEIPGIQVVVPCVGDVMDLDEALAQSQRTLAQAAARLFDLLALGAKLQT</sequence>
<dbReference type="Proteomes" id="UP001431186">
    <property type="component" value="Chromosome"/>
</dbReference>
<dbReference type="PANTHER" id="PTHR21599">
    <property type="entry name" value="GLYCERATE KINASE"/>
    <property type="match status" value="1"/>
</dbReference>
<dbReference type="Pfam" id="PF02595">
    <property type="entry name" value="Gly_kinase"/>
    <property type="match status" value="1"/>
</dbReference>
<dbReference type="EMBL" id="AP025285">
    <property type="protein sequence ID" value="BDC91308.1"/>
    <property type="molecule type" value="Genomic_DNA"/>
</dbReference>
<dbReference type="KEGG" id="lcal:ATTO_11800"/>
<dbReference type="InterPro" id="IPR018197">
    <property type="entry name" value="Glycerate_kinase_RE-like"/>
</dbReference>
<keyword evidence="6" id="KW-1185">Reference proteome</keyword>
<keyword evidence="3 4" id="KW-0418">Kinase</keyword>
<reference evidence="5" key="1">
    <citation type="submission" date="2021-11" db="EMBL/GenBank/DDBJ databases">
        <title>Complete genome sequence of Atopobiaceae bacterium TOC12.</title>
        <authorList>
            <person name="Morinaga K."/>
            <person name="Kusada H."/>
            <person name="Tamaki H."/>
        </authorList>
    </citation>
    <scope>NUCLEOTIDE SEQUENCE</scope>
    <source>
        <strain evidence="5">TOC12</strain>
    </source>
</reference>
<dbReference type="NCBIfam" id="TIGR00045">
    <property type="entry name" value="glycerate kinase"/>
    <property type="match status" value="1"/>
</dbReference>
<proteinExistence type="inferred from homology"/>
<evidence type="ECO:0000256" key="4">
    <source>
        <dbReference type="PIRNR" id="PIRNR006078"/>
    </source>
</evidence>
<evidence type="ECO:0000256" key="3">
    <source>
        <dbReference type="ARBA" id="ARBA00022777"/>
    </source>
</evidence>
<accession>A0AAU9CLG4</accession>
<dbReference type="InterPro" id="IPR036129">
    <property type="entry name" value="Glycerate_kinase_sf"/>
</dbReference>
<organism evidence="5 6">
    <name type="scientific">Leptogranulimonas caecicola</name>
    <dbReference type="NCBI Taxonomy" id="2894156"/>
    <lineage>
        <taxon>Bacteria</taxon>
        <taxon>Bacillati</taxon>
        <taxon>Actinomycetota</taxon>
        <taxon>Coriobacteriia</taxon>
        <taxon>Coriobacteriales</taxon>
        <taxon>Kribbibacteriaceae</taxon>
        <taxon>Leptogranulimonas</taxon>
    </lineage>
</organism>
<gene>
    <name evidence="5" type="ORF">ATTO_11800</name>
</gene>
<dbReference type="GO" id="GO:0031388">
    <property type="term" value="P:organic acid phosphorylation"/>
    <property type="evidence" value="ECO:0007669"/>
    <property type="project" value="UniProtKB-UniRule"/>
</dbReference>